<organism evidence="1 2">
    <name type="scientific">Streblomastix strix</name>
    <dbReference type="NCBI Taxonomy" id="222440"/>
    <lineage>
        <taxon>Eukaryota</taxon>
        <taxon>Metamonada</taxon>
        <taxon>Preaxostyla</taxon>
        <taxon>Oxymonadida</taxon>
        <taxon>Streblomastigidae</taxon>
        <taxon>Streblomastix</taxon>
    </lineage>
</organism>
<comment type="caution">
    <text evidence="1">The sequence shown here is derived from an EMBL/GenBank/DDBJ whole genome shotgun (WGS) entry which is preliminary data.</text>
</comment>
<dbReference type="OrthoDB" id="10264864at2759"/>
<evidence type="ECO:0000313" key="2">
    <source>
        <dbReference type="Proteomes" id="UP000324800"/>
    </source>
</evidence>
<gene>
    <name evidence="1" type="ORF">EZS28_035123</name>
</gene>
<dbReference type="EMBL" id="SNRW01016455">
    <property type="protein sequence ID" value="KAA6369351.1"/>
    <property type="molecule type" value="Genomic_DNA"/>
</dbReference>
<protein>
    <submittedName>
        <fullName evidence="1">Uncharacterized protein</fullName>
    </submittedName>
</protein>
<proteinExistence type="predicted"/>
<dbReference type="Proteomes" id="UP000324800">
    <property type="component" value="Unassembled WGS sequence"/>
</dbReference>
<accession>A0A5J4UGZ7</accession>
<sequence>MKDLIAIPTKIVPYAEVNEALDELIECKQAYDEVIEKKLEKQMNDESKKDILSHVGTKDFAIKFPHTIVLFDDAMSLDASIKSNVDTIYFFGDKETLWNEYVQLGKREALLVQYNNDGTMVRFI</sequence>
<evidence type="ECO:0000313" key="1">
    <source>
        <dbReference type="EMBL" id="KAA6369351.1"/>
    </source>
</evidence>
<name>A0A5J4UGZ7_9EUKA</name>
<dbReference type="AlphaFoldDB" id="A0A5J4UGZ7"/>
<reference evidence="1 2" key="1">
    <citation type="submission" date="2019-03" db="EMBL/GenBank/DDBJ databases">
        <title>Single cell metagenomics reveals metabolic interactions within the superorganism composed of flagellate Streblomastix strix and complex community of Bacteroidetes bacteria on its surface.</title>
        <authorList>
            <person name="Treitli S.C."/>
            <person name="Kolisko M."/>
            <person name="Husnik F."/>
            <person name="Keeling P."/>
            <person name="Hampl V."/>
        </authorList>
    </citation>
    <scope>NUCLEOTIDE SEQUENCE [LARGE SCALE GENOMIC DNA]</scope>
    <source>
        <strain evidence="1">ST1C</strain>
    </source>
</reference>